<sequence length="437" mass="48725">MITALRRTGTRLAAKLAMVAVVAVFPMAGIATASQAPPERAETRSVLFVGNNWDGTADIIDPEDFTRLGRINVIPDLKERQREIATNPLALGYYLAIRQLVGEGNDQYVDDMFTSHDGRYVYVSRPSLADVVGIDLRTQEIVWRVPMEGYRSDHMAMSPDGTRLLVSDSTARKVHVIDPVEGRKVGEFQSGDSPHESNYSSDGKRIYHASIGHVWTPADQPALDSTKGDRWFQIVDAETNEVIKRLDIGEILEEHGYEGYSAAVRPMAIPPDEKSAYMQLSFFHGFVEFDLETLTPLRLAHLPVSEEAKNTPREQYLLDSAHHGLAINPEGTKLCVAGAMSNYAAIVDRETFEYKLFPNMDKPYWATNSADGQYCFVSASGDDSVVVLDYDTEQEIARIPVGNHPQRMRMGVIRHDYVEHLSGSEQDSDSCPTKSPW</sequence>
<keyword evidence="2" id="KW-0418">Kinase</keyword>
<dbReference type="PANTHER" id="PTHR47197">
    <property type="entry name" value="PROTEIN NIRF"/>
    <property type="match status" value="1"/>
</dbReference>
<dbReference type="InterPro" id="IPR051200">
    <property type="entry name" value="Host-pathogen_enzymatic-act"/>
</dbReference>
<dbReference type="NCBIfam" id="TIGR02276">
    <property type="entry name" value="beta_rpt_yvtn"/>
    <property type="match status" value="1"/>
</dbReference>
<feature type="signal peptide" evidence="1">
    <location>
        <begin position="1"/>
        <end position="33"/>
    </location>
</feature>
<name>A0A8J2VGE9_9BACL</name>
<dbReference type="Proteomes" id="UP000625210">
    <property type="component" value="Unassembled WGS sequence"/>
</dbReference>
<keyword evidence="1" id="KW-0732">Signal</keyword>
<keyword evidence="3" id="KW-1185">Reference proteome</keyword>
<dbReference type="RefSeq" id="WP_229751803.1">
    <property type="nucleotide sequence ID" value="NZ_BMHQ01000002.1"/>
</dbReference>
<dbReference type="Gene3D" id="2.130.10.10">
    <property type="entry name" value="YVTN repeat-like/Quinoprotein amine dehydrogenase"/>
    <property type="match status" value="2"/>
</dbReference>
<dbReference type="InterPro" id="IPR011045">
    <property type="entry name" value="N2O_reductase_N"/>
</dbReference>
<keyword evidence="2" id="KW-0723">Serine/threonine-protein kinase</keyword>
<dbReference type="EMBL" id="BMHQ01000002">
    <property type="protein sequence ID" value="GGE08746.1"/>
    <property type="molecule type" value="Genomic_DNA"/>
</dbReference>
<protein>
    <submittedName>
        <fullName evidence="2">Serine/threonine protein kinase</fullName>
    </submittedName>
</protein>
<dbReference type="SUPFAM" id="SSF50974">
    <property type="entry name" value="Nitrous oxide reductase, N-terminal domain"/>
    <property type="match status" value="1"/>
</dbReference>
<evidence type="ECO:0000256" key="1">
    <source>
        <dbReference type="SAM" id="SignalP"/>
    </source>
</evidence>
<proteinExistence type="predicted"/>
<evidence type="ECO:0000313" key="3">
    <source>
        <dbReference type="Proteomes" id="UP000625210"/>
    </source>
</evidence>
<dbReference type="InterPro" id="IPR011964">
    <property type="entry name" value="YVTN_b-propeller_repeat"/>
</dbReference>
<accession>A0A8J2VGE9</accession>
<reference evidence="2" key="2">
    <citation type="submission" date="2020-09" db="EMBL/GenBank/DDBJ databases">
        <authorList>
            <person name="Sun Q."/>
            <person name="Zhou Y."/>
        </authorList>
    </citation>
    <scope>NUCLEOTIDE SEQUENCE</scope>
    <source>
        <strain evidence="2">CGMCC 1.15179</strain>
    </source>
</reference>
<dbReference type="AlphaFoldDB" id="A0A8J2VGE9"/>
<comment type="caution">
    <text evidence="2">The sequence shown here is derived from an EMBL/GenBank/DDBJ whole genome shotgun (WGS) entry which is preliminary data.</text>
</comment>
<reference evidence="2" key="1">
    <citation type="journal article" date="2014" name="Int. J. Syst. Evol. Microbiol.">
        <title>Complete genome sequence of Corynebacterium casei LMG S-19264T (=DSM 44701T), isolated from a smear-ripened cheese.</title>
        <authorList>
            <consortium name="US DOE Joint Genome Institute (JGI-PGF)"/>
            <person name="Walter F."/>
            <person name="Albersmeier A."/>
            <person name="Kalinowski J."/>
            <person name="Ruckert C."/>
        </authorList>
    </citation>
    <scope>NUCLEOTIDE SEQUENCE</scope>
    <source>
        <strain evidence="2">CGMCC 1.15179</strain>
    </source>
</reference>
<gene>
    <name evidence="2" type="ORF">GCM10011571_07550</name>
</gene>
<dbReference type="GO" id="GO:0004674">
    <property type="term" value="F:protein serine/threonine kinase activity"/>
    <property type="evidence" value="ECO:0007669"/>
    <property type="project" value="UniProtKB-KW"/>
</dbReference>
<feature type="chain" id="PRO_5035151992" evidence="1">
    <location>
        <begin position="34"/>
        <end position="437"/>
    </location>
</feature>
<evidence type="ECO:0000313" key="2">
    <source>
        <dbReference type="EMBL" id="GGE08746.1"/>
    </source>
</evidence>
<keyword evidence="2" id="KW-0808">Transferase</keyword>
<dbReference type="InterPro" id="IPR015943">
    <property type="entry name" value="WD40/YVTN_repeat-like_dom_sf"/>
</dbReference>
<organism evidence="2 3">
    <name type="scientific">Marinithermofilum abyssi</name>
    <dbReference type="NCBI Taxonomy" id="1571185"/>
    <lineage>
        <taxon>Bacteria</taxon>
        <taxon>Bacillati</taxon>
        <taxon>Bacillota</taxon>
        <taxon>Bacilli</taxon>
        <taxon>Bacillales</taxon>
        <taxon>Thermoactinomycetaceae</taxon>
        <taxon>Marinithermofilum</taxon>
    </lineage>
</organism>
<dbReference type="PANTHER" id="PTHR47197:SF3">
    <property type="entry name" value="DIHYDRO-HEME D1 DEHYDROGENASE"/>
    <property type="match status" value="1"/>
</dbReference>